<dbReference type="InterPro" id="IPR013780">
    <property type="entry name" value="Glyco_hydro_b"/>
</dbReference>
<dbReference type="SUPFAM" id="SSF51011">
    <property type="entry name" value="Glycosyl hydrolase domain"/>
    <property type="match status" value="1"/>
</dbReference>
<name>A0ABD0K262_9CAEN</name>
<dbReference type="Proteomes" id="UP001519460">
    <property type="component" value="Unassembled WGS sequence"/>
</dbReference>
<feature type="region of interest" description="Disordered" evidence="1">
    <location>
        <begin position="86"/>
        <end position="146"/>
    </location>
</feature>
<feature type="transmembrane region" description="Helical" evidence="2">
    <location>
        <begin position="167"/>
        <end position="193"/>
    </location>
</feature>
<keyword evidence="2" id="KW-0472">Membrane</keyword>
<dbReference type="Pfam" id="PF16028">
    <property type="entry name" value="SLC3A2_N"/>
    <property type="match status" value="1"/>
</dbReference>
<dbReference type="EMBL" id="JACVVK020000268">
    <property type="protein sequence ID" value="KAK7481050.1"/>
    <property type="molecule type" value="Genomic_DNA"/>
</dbReference>
<organism evidence="4 5">
    <name type="scientific">Batillaria attramentaria</name>
    <dbReference type="NCBI Taxonomy" id="370345"/>
    <lineage>
        <taxon>Eukaryota</taxon>
        <taxon>Metazoa</taxon>
        <taxon>Spiralia</taxon>
        <taxon>Lophotrochozoa</taxon>
        <taxon>Mollusca</taxon>
        <taxon>Gastropoda</taxon>
        <taxon>Caenogastropoda</taxon>
        <taxon>Sorbeoconcha</taxon>
        <taxon>Cerithioidea</taxon>
        <taxon>Batillariidae</taxon>
        <taxon>Batillaria</taxon>
    </lineage>
</organism>
<gene>
    <name evidence="4" type="ORF">BaRGS_00027686</name>
</gene>
<evidence type="ECO:0000313" key="5">
    <source>
        <dbReference type="Proteomes" id="UP001519460"/>
    </source>
</evidence>
<evidence type="ECO:0000256" key="1">
    <source>
        <dbReference type="SAM" id="MobiDB-lite"/>
    </source>
</evidence>
<keyword evidence="2" id="KW-1133">Transmembrane helix</keyword>
<dbReference type="SUPFAM" id="SSF51445">
    <property type="entry name" value="(Trans)glycosidases"/>
    <property type="match status" value="1"/>
</dbReference>
<reference evidence="4 5" key="1">
    <citation type="journal article" date="2023" name="Sci. Data">
        <title>Genome assembly of the Korean intertidal mud-creeper Batillaria attramentaria.</title>
        <authorList>
            <person name="Patra A.K."/>
            <person name="Ho P.T."/>
            <person name="Jun S."/>
            <person name="Lee S.J."/>
            <person name="Kim Y."/>
            <person name="Won Y.J."/>
        </authorList>
    </citation>
    <scope>NUCLEOTIDE SEQUENCE [LARGE SCALE GENOMIC DNA]</scope>
    <source>
        <strain evidence="4">Wonlab-2016</strain>
    </source>
</reference>
<keyword evidence="5" id="KW-1185">Reference proteome</keyword>
<dbReference type="Gene3D" id="2.60.40.1180">
    <property type="entry name" value="Golgi alpha-mannosidase II"/>
    <property type="match status" value="1"/>
</dbReference>
<sequence length="753" mass="84694">MDSPGILLTSFSKSSPETPSPQGAPPAYDNMGFEPGTPAADAAPSGSNTSISSNDIDDATAANTYANSAMFSEKLNNVGDGTTATTTAATADTTTTTTTNGGGLPGSMAQNSPVPPTRHKDSTVGFRLPQSHERKSSSAGLKDDQPFRGMGKEELLRHSSKPFWRRLRYICMTVVLVGWLALIITVVALVLVYPRCRSPVEQDWWQKGVVYRLYVRSFQDRDGDGVGDLQGVRSRLDYLQELGVSILSLSPIYLAPDSSTSDWDILDHTKISPLYGNMEDFAKLVNESHAKGMHVVLDFIPNLTSNKHEWFNASRNSSSTDNPKRNYYVWGSGLGYNQRFTPSNWISVYGGSAWKLALDRNQYYLHQRASDQPELNLRSQEIKDELQNILQFWLDQGVDGFYIRDSGYLFEDYDLRDEALLPNATDEDAYESYNHTYTYGQSEIYDMFARWRAYLDDYGNKTNKYILLFADRRGTTEEVMRYYGHFNRDGVDFPLNVLCLEQDESTDGRGVSRMVREWMGHLPPGRWLNWLSGTDSSPRLIDRMGEKLVRPFLTLIMLMPGTPFILYGDEIGMSALPLGVNETEQDEGQRNLSMRSPMQWDPRVFSGFTAATKEREPWLRINNDYKHGVNVETQRAAEDSIYHLFTNLTSLRREYSAFHYGDYNEAVVDDHVFSFVRDYDGIKGFLVALNFANETVSRSFRGAYETIPSQGSVALVTGTDVSYTKGDKISTSGVTLGPYQGVVLSWDYVAKEL</sequence>
<dbReference type="InterPro" id="IPR006047">
    <property type="entry name" value="GH13_cat_dom"/>
</dbReference>
<proteinExistence type="predicted"/>
<keyword evidence="2" id="KW-0812">Transmembrane</keyword>
<comment type="caution">
    <text evidence="4">The sequence shown here is derived from an EMBL/GenBank/DDBJ whole genome shotgun (WGS) entry which is preliminary data.</text>
</comment>
<dbReference type="InterPro" id="IPR031984">
    <property type="entry name" value="SLC3A2_N"/>
</dbReference>
<dbReference type="Gene3D" id="3.90.400.10">
    <property type="entry name" value="Oligo-1,6-glucosidase, Domain 2"/>
    <property type="match status" value="1"/>
</dbReference>
<accession>A0ABD0K262</accession>
<feature type="compositionally biased region" description="Low complexity" evidence="1">
    <location>
        <begin position="42"/>
        <end position="55"/>
    </location>
</feature>
<feature type="compositionally biased region" description="Basic and acidic residues" evidence="1">
    <location>
        <begin position="130"/>
        <end position="146"/>
    </location>
</feature>
<dbReference type="SMART" id="SM00642">
    <property type="entry name" value="Aamy"/>
    <property type="match status" value="1"/>
</dbReference>
<dbReference type="InterPro" id="IPR017853">
    <property type="entry name" value="GH"/>
</dbReference>
<evidence type="ECO:0000313" key="4">
    <source>
        <dbReference type="EMBL" id="KAK7481050.1"/>
    </source>
</evidence>
<evidence type="ECO:0000259" key="3">
    <source>
        <dbReference type="SMART" id="SM00642"/>
    </source>
</evidence>
<dbReference type="Gene3D" id="3.20.20.80">
    <property type="entry name" value="Glycosidases"/>
    <property type="match status" value="1"/>
</dbReference>
<evidence type="ECO:0000256" key="2">
    <source>
        <dbReference type="SAM" id="Phobius"/>
    </source>
</evidence>
<dbReference type="Pfam" id="PF00128">
    <property type="entry name" value="Alpha-amylase"/>
    <property type="match status" value="1"/>
</dbReference>
<dbReference type="AlphaFoldDB" id="A0ABD0K262"/>
<feature type="domain" description="Glycosyl hydrolase family 13 catalytic" evidence="3">
    <location>
        <begin position="212"/>
        <end position="615"/>
    </location>
</feature>
<dbReference type="InterPro" id="IPR045857">
    <property type="entry name" value="O16G_dom_2"/>
</dbReference>
<protein>
    <recommendedName>
        <fullName evidence="3">Glycosyl hydrolase family 13 catalytic domain-containing protein</fullName>
    </recommendedName>
</protein>
<feature type="compositionally biased region" description="Low complexity" evidence="1">
    <location>
        <begin position="86"/>
        <end position="99"/>
    </location>
</feature>
<dbReference type="PANTHER" id="PTHR10357:SF179">
    <property type="entry name" value="NEUTRAL AND BASIC AMINO ACID TRANSPORT PROTEIN RBAT"/>
    <property type="match status" value="1"/>
</dbReference>
<dbReference type="PANTHER" id="PTHR10357">
    <property type="entry name" value="ALPHA-AMYLASE FAMILY MEMBER"/>
    <property type="match status" value="1"/>
</dbReference>
<feature type="region of interest" description="Disordered" evidence="1">
    <location>
        <begin position="1"/>
        <end position="55"/>
    </location>
</feature>